<dbReference type="OrthoDB" id="7307423at2"/>
<proteinExistence type="predicted"/>
<keyword evidence="2" id="KW-1185">Reference proteome</keyword>
<organism evidence="1 2">
    <name type="scientific">Borborobacter arsenicus</name>
    <dbReference type="NCBI Taxonomy" id="1851146"/>
    <lineage>
        <taxon>Bacteria</taxon>
        <taxon>Pseudomonadati</taxon>
        <taxon>Pseudomonadota</taxon>
        <taxon>Alphaproteobacteria</taxon>
        <taxon>Hyphomicrobiales</taxon>
        <taxon>Phyllobacteriaceae</taxon>
        <taxon>Borborobacter</taxon>
    </lineage>
</organism>
<protein>
    <submittedName>
        <fullName evidence="1">Uncharacterized protein</fullName>
    </submittedName>
</protein>
<dbReference type="RefSeq" id="WP_128628834.1">
    <property type="nucleotide sequence ID" value="NZ_RKST01000065.1"/>
</dbReference>
<name>A0A432UZ18_9HYPH</name>
<dbReference type="EMBL" id="RKST01000065">
    <property type="protein sequence ID" value="RUM95176.1"/>
    <property type="molecule type" value="Genomic_DNA"/>
</dbReference>
<dbReference type="Proteomes" id="UP000281647">
    <property type="component" value="Unassembled WGS sequence"/>
</dbReference>
<comment type="caution">
    <text evidence="1">The sequence shown here is derived from an EMBL/GenBank/DDBJ whole genome shotgun (WGS) entry which is preliminary data.</text>
</comment>
<gene>
    <name evidence="1" type="ORF">EET67_24730</name>
</gene>
<accession>A0A432UZ18</accession>
<sequence>MARDLALGVVPLWHSITAFINRLRRGNRLQREFYALDHDEAERLLRECAMGRSDFLASLRNPLCAEDLLLPAMRSAGLDPEAHKARHPAWHRDIERTCTACENRRRCRRDVLNNRFAARHRSYCPNRDSFAEIAQTSEDS</sequence>
<reference evidence="1 2" key="1">
    <citation type="submission" date="2018-11" db="EMBL/GenBank/DDBJ databases">
        <title>Pseudaminobacter arsenicus sp. nov., an arsenic-resistant bacterium isolated from arsenic-rich aquifers.</title>
        <authorList>
            <person name="Mu Y."/>
        </authorList>
    </citation>
    <scope>NUCLEOTIDE SEQUENCE [LARGE SCALE GENOMIC DNA]</scope>
    <source>
        <strain evidence="1 2">CB3</strain>
    </source>
</reference>
<dbReference type="AlphaFoldDB" id="A0A432UZ18"/>
<evidence type="ECO:0000313" key="2">
    <source>
        <dbReference type="Proteomes" id="UP000281647"/>
    </source>
</evidence>
<evidence type="ECO:0000313" key="1">
    <source>
        <dbReference type="EMBL" id="RUM95176.1"/>
    </source>
</evidence>